<dbReference type="Pfam" id="PF01510">
    <property type="entry name" value="Amidase_2"/>
    <property type="match status" value="1"/>
</dbReference>
<dbReference type="InterPro" id="IPR036366">
    <property type="entry name" value="PGBDSf"/>
</dbReference>
<organism evidence="3 4">
    <name type="scientific">Saprospira grandis (strain Lewin)</name>
    <dbReference type="NCBI Taxonomy" id="984262"/>
    <lineage>
        <taxon>Bacteria</taxon>
        <taxon>Pseudomonadati</taxon>
        <taxon>Bacteroidota</taxon>
        <taxon>Saprospiria</taxon>
        <taxon>Saprospirales</taxon>
        <taxon>Saprospiraceae</taxon>
        <taxon>Saprospira</taxon>
    </lineage>
</organism>
<dbReference type="eggNOG" id="COG3409">
    <property type="taxonomic scope" value="Bacteria"/>
</dbReference>
<accession>H6L022</accession>
<feature type="domain" description="N-acetylmuramoyl-L-alanine amidase" evidence="2">
    <location>
        <begin position="101"/>
        <end position="251"/>
    </location>
</feature>
<feature type="domain" description="Peptidoglycan binding-like" evidence="1">
    <location>
        <begin position="11"/>
        <end position="66"/>
    </location>
</feature>
<evidence type="ECO:0000313" key="4">
    <source>
        <dbReference type="Proteomes" id="UP000007519"/>
    </source>
</evidence>
<dbReference type="InterPro" id="IPR002502">
    <property type="entry name" value="Amidase_domain"/>
</dbReference>
<evidence type="ECO:0000313" key="3">
    <source>
        <dbReference type="EMBL" id="AFC26029.1"/>
    </source>
</evidence>
<keyword evidence="4" id="KW-1185">Reference proteome</keyword>
<name>H6L022_SAPGL</name>
<reference evidence="3 4" key="1">
    <citation type="journal article" date="2012" name="Stand. Genomic Sci.">
        <title>Complete genome sequencing and analysis of Saprospira grandis str. Lewin, a predatory marine bacterium.</title>
        <authorList>
            <person name="Saw J.H."/>
            <person name="Yuryev A."/>
            <person name="Kanbe M."/>
            <person name="Hou S."/>
            <person name="Young A.G."/>
            <person name="Aizawa S."/>
            <person name="Alam M."/>
        </authorList>
    </citation>
    <scope>NUCLEOTIDE SEQUENCE [LARGE SCALE GENOMIC DNA]</scope>
    <source>
        <strain evidence="3 4">Lewin</strain>
    </source>
</reference>
<gene>
    <name evidence="3" type="ordered locus">SGRA_3302</name>
</gene>
<protein>
    <submittedName>
        <fullName evidence="3">Penicillin-resistant dd-carboxypeptidase-like protein</fullName>
    </submittedName>
</protein>
<sequence>MSNPTIRRNDQGQAVKSLQQQLSQLGYPLVADGLFGAVTEQAVKKFQKKEGLWADGVVGPKTWAKINQRINQHPQAFDPIVDQYLDLGPGEYIHSSSKKIGVCLHHTVSGGRPERVVEVWKADRRGPVGTHFVIGRGGASGNAESDGKIVQCIPIDAWAHHILSKRMGFSNEHNILVNQSYIGIELCSWGILEKKNGRYYALGGKIEVPANEVAILPQPFRTYTYWHKYSPAQLDALYRLLVVLGQKLHINYGQDGPMKDWFELSWEAMALRRKLCTHTNFEYGKFDTFPQAELINVLQKVYRLFK</sequence>
<dbReference type="SUPFAM" id="SSF47090">
    <property type="entry name" value="PGBD-like"/>
    <property type="match status" value="1"/>
</dbReference>
<dbReference type="GO" id="GO:0008745">
    <property type="term" value="F:N-acetylmuramoyl-L-alanine amidase activity"/>
    <property type="evidence" value="ECO:0007669"/>
    <property type="project" value="InterPro"/>
</dbReference>
<dbReference type="Proteomes" id="UP000007519">
    <property type="component" value="Chromosome"/>
</dbReference>
<dbReference type="InterPro" id="IPR036505">
    <property type="entry name" value="Amidase/PGRP_sf"/>
</dbReference>
<evidence type="ECO:0000259" key="2">
    <source>
        <dbReference type="Pfam" id="PF01510"/>
    </source>
</evidence>
<dbReference type="HOGENOM" id="CLU_762404_0_0_10"/>
<dbReference type="AlphaFoldDB" id="H6L022"/>
<dbReference type="OrthoDB" id="1523598at2"/>
<dbReference type="Pfam" id="PF01471">
    <property type="entry name" value="PG_binding_1"/>
    <property type="match status" value="1"/>
</dbReference>
<dbReference type="Gene3D" id="1.10.101.10">
    <property type="entry name" value="PGBD-like superfamily/PGBD"/>
    <property type="match status" value="1"/>
</dbReference>
<proteinExistence type="predicted"/>
<dbReference type="InterPro" id="IPR002477">
    <property type="entry name" value="Peptidoglycan-bd-like"/>
</dbReference>
<dbReference type="STRING" id="984262.SGRA_3302"/>
<dbReference type="RefSeq" id="WP_015693624.1">
    <property type="nucleotide sequence ID" value="NC_016940.1"/>
</dbReference>
<dbReference type="InterPro" id="IPR036365">
    <property type="entry name" value="PGBD-like_sf"/>
</dbReference>
<dbReference type="Gene3D" id="3.40.80.10">
    <property type="entry name" value="Peptidoglycan recognition protein-like"/>
    <property type="match status" value="1"/>
</dbReference>
<dbReference type="KEGG" id="sgn:SGRA_3302"/>
<dbReference type="SUPFAM" id="SSF55846">
    <property type="entry name" value="N-acetylmuramoyl-L-alanine amidase-like"/>
    <property type="match status" value="1"/>
</dbReference>
<dbReference type="EMBL" id="CP002831">
    <property type="protein sequence ID" value="AFC26029.1"/>
    <property type="molecule type" value="Genomic_DNA"/>
</dbReference>
<evidence type="ECO:0000259" key="1">
    <source>
        <dbReference type="Pfam" id="PF01471"/>
    </source>
</evidence>
<dbReference type="GO" id="GO:0009253">
    <property type="term" value="P:peptidoglycan catabolic process"/>
    <property type="evidence" value="ECO:0007669"/>
    <property type="project" value="InterPro"/>
</dbReference>